<organism evidence="3 5">
    <name type="scientific">Ficus carica</name>
    <name type="common">Common fig</name>
    <dbReference type="NCBI Taxonomy" id="3494"/>
    <lineage>
        <taxon>Eukaryota</taxon>
        <taxon>Viridiplantae</taxon>
        <taxon>Streptophyta</taxon>
        <taxon>Embryophyta</taxon>
        <taxon>Tracheophyta</taxon>
        <taxon>Spermatophyta</taxon>
        <taxon>Magnoliopsida</taxon>
        <taxon>eudicotyledons</taxon>
        <taxon>Gunneridae</taxon>
        <taxon>Pentapetalae</taxon>
        <taxon>rosids</taxon>
        <taxon>fabids</taxon>
        <taxon>Rosales</taxon>
        <taxon>Moraceae</taxon>
        <taxon>Ficeae</taxon>
        <taxon>Ficus</taxon>
    </lineage>
</organism>
<evidence type="ECO:0000313" key="5">
    <source>
        <dbReference type="Proteomes" id="UP001187192"/>
    </source>
</evidence>
<evidence type="ECO:0000313" key="2">
    <source>
        <dbReference type="EMBL" id="GMN75444.1"/>
    </source>
</evidence>
<evidence type="ECO:0000313" key="1">
    <source>
        <dbReference type="EMBL" id="GMN75248.1"/>
    </source>
</evidence>
<sequence length="14" mass="1519">MAPCGDCWLGRGRP</sequence>
<reference evidence="3" key="1">
    <citation type="submission" date="2023-07" db="EMBL/GenBank/DDBJ databases">
        <title>draft genome sequence of fig (Ficus carica).</title>
        <authorList>
            <person name="Takahashi T."/>
            <person name="Nishimura K."/>
        </authorList>
    </citation>
    <scope>NUCLEOTIDE SEQUENCE</scope>
</reference>
<dbReference type="EMBL" id="BTGU01022094">
    <property type="protein sequence ID" value="GMN75444.1"/>
    <property type="molecule type" value="Genomic_DNA"/>
</dbReference>
<name>A0AA88EQ34_FICCA</name>
<dbReference type="Proteomes" id="UP001187192">
    <property type="component" value="Unassembled WGS sequence"/>
</dbReference>
<dbReference type="EMBL" id="BTGU01021171">
    <property type="protein sequence ID" value="GMN75662.1"/>
    <property type="molecule type" value="Genomic_DNA"/>
</dbReference>
<accession>A0AA88EQ34</accession>
<keyword evidence="5" id="KW-1185">Reference proteome</keyword>
<gene>
    <name evidence="4" type="ORF">TIFTF001_056560</name>
    <name evidence="1" type="ORF">TIFTF001_056664</name>
    <name evidence="2" type="ORF">TIFTF001_056773</name>
    <name evidence="3" type="ORF">TIFTF001_056775</name>
</gene>
<evidence type="ECO:0000313" key="4">
    <source>
        <dbReference type="EMBL" id="GMN75662.1"/>
    </source>
</evidence>
<dbReference type="EMBL" id="BTGU01021621">
    <property type="protein sequence ID" value="GMN75248.1"/>
    <property type="molecule type" value="Genomic_DNA"/>
</dbReference>
<proteinExistence type="predicted"/>
<dbReference type="EMBL" id="BTGU01022095">
    <property type="protein sequence ID" value="GMN75449.1"/>
    <property type="molecule type" value="Genomic_DNA"/>
</dbReference>
<protein>
    <submittedName>
        <fullName evidence="3">Uncharacterized protein</fullName>
    </submittedName>
</protein>
<comment type="caution">
    <text evidence="3">The sequence shown here is derived from an EMBL/GenBank/DDBJ whole genome shotgun (WGS) entry which is preliminary data.</text>
</comment>
<evidence type="ECO:0000313" key="3">
    <source>
        <dbReference type="EMBL" id="GMN75449.1"/>
    </source>
</evidence>